<dbReference type="PANTHER" id="PTHR48097">
    <property type="entry name" value="L-THREONINE ALDOLASE-RELATED"/>
    <property type="match status" value="1"/>
</dbReference>
<keyword evidence="6" id="KW-0456">Lyase</keyword>
<evidence type="ECO:0000259" key="5">
    <source>
        <dbReference type="Pfam" id="PF01212"/>
    </source>
</evidence>
<dbReference type="InterPro" id="IPR015421">
    <property type="entry name" value="PyrdxlP-dep_Trfase_major"/>
</dbReference>
<dbReference type="PIRSF" id="PIRSF017617">
    <property type="entry name" value="Thr_aldolase"/>
    <property type="match status" value="1"/>
</dbReference>
<keyword evidence="4" id="KW-0663">Pyridoxal phosphate</keyword>
<comment type="similarity">
    <text evidence="2">Belongs to the threonine aldolase family.</text>
</comment>
<dbReference type="CDD" id="cd06502">
    <property type="entry name" value="TA_like"/>
    <property type="match status" value="1"/>
</dbReference>
<dbReference type="InterPro" id="IPR023603">
    <property type="entry name" value="Low_specificity_L-TA-like"/>
</dbReference>
<dbReference type="InterPro" id="IPR001597">
    <property type="entry name" value="ArAA_b-elim_lyase/Thr_aldolase"/>
</dbReference>
<reference evidence="6 7" key="1">
    <citation type="submission" date="2024-02" db="EMBL/GenBank/DDBJ databases">
        <title>The whole genome sequence of Pseudomonas benzopyrenica MLY92.</title>
        <authorList>
            <person name="Liu Y."/>
        </authorList>
    </citation>
    <scope>NUCLEOTIDE SEQUENCE [LARGE SCALE GENOMIC DNA]</scope>
    <source>
        <strain evidence="6 7">MLY92</strain>
    </source>
</reference>
<dbReference type="Gene3D" id="3.40.640.10">
    <property type="entry name" value="Type I PLP-dependent aspartate aminotransferase-like (Major domain)"/>
    <property type="match status" value="1"/>
</dbReference>
<keyword evidence="7" id="KW-1185">Reference proteome</keyword>
<evidence type="ECO:0000313" key="7">
    <source>
        <dbReference type="Proteomes" id="UP001372714"/>
    </source>
</evidence>
<evidence type="ECO:0000256" key="4">
    <source>
        <dbReference type="ARBA" id="ARBA00022898"/>
    </source>
</evidence>
<dbReference type="Gene3D" id="3.90.1150.10">
    <property type="entry name" value="Aspartate Aminotransferase, domain 1"/>
    <property type="match status" value="1"/>
</dbReference>
<evidence type="ECO:0000313" key="6">
    <source>
        <dbReference type="EMBL" id="WWM68140.1"/>
    </source>
</evidence>
<dbReference type="Proteomes" id="UP001372714">
    <property type="component" value="Chromosome"/>
</dbReference>
<organism evidence="6 7">
    <name type="scientific">Pseudomonas benzopyrenica</name>
    <dbReference type="NCBI Taxonomy" id="2993566"/>
    <lineage>
        <taxon>Bacteria</taxon>
        <taxon>Pseudomonadati</taxon>
        <taxon>Pseudomonadota</taxon>
        <taxon>Gammaproteobacteria</taxon>
        <taxon>Pseudomonadales</taxon>
        <taxon>Pseudomonadaceae</taxon>
        <taxon>Pseudomonas</taxon>
    </lineage>
</organism>
<evidence type="ECO:0000256" key="3">
    <source>
        <dbReference type="ARBA" id="ARBA00011881"/>
    </source>
</evidence>
<dbReference type="InterPro" id="IPR015422">
    <property type="entry name" value="PyrdxlP-dep_Trfase_small"/>
</dbReference>
<protein>
    <submittedName>
        <fullName evidence="6">Low-specificity L-threonine aldolase</fullName>
        <ecNumber evidence="6">4.1.2.48</ecNumber>
    </submittedName>
</protein>
<dbReference type="InterPro" id="IPR015424">
    <property type="entry name" value="PyrdxlP-dep_Trfase"/>
</dbReference>
<evidence type="ECO:0000256" key="1">
    <source>
        <dbReference type="ARBA" id="ARBA00001933"/>
    </source>
</evidence>
<proteinExistence type="inferred from homology"/>
<dbReference type="EC" id="4.1.2.48" evidence="6"/>
<feature type="domain" description="Aromatic amino acid beta-eliminating lyase/threonine aldolase" evidence="5">
    <location>
        <begin position="3"/>
        <end position="280"/>
    </location>
</feature>
<dbReference type="PANTHER" id="PTHR48097:SF9">
    <property type="entry name" value="L-THREONINE ALDOLASE"/>
    <property type="match status" value="1"/>
</dbReference>
<dbReference type="Pfam" id="PF01212">
    <property type="entry name" value="Beta_elim_lyase"/>
    <property type="match status" value="1"/>
</dbReference>
<dbReference type="NCBIfam" id="NF007825">
    <property type="entry name" value="PRK10534.1"/>
    <property type="match status" value="1"/>
</dbReference>
<gene>
    <name evidence="6" type="primary">ltaE</name>
    <name evidence="6" type="ORF">V6W80_07600</name>
</gene>
<dbReference type="NCBIfam" id="NF041359">
    <property type="entry name" value="GntG_guanitoxin"/>
    <property type="match status" value="1"/>
</dbReference>
<comment type="subunit">
    <text evidence="3">Homotetramer.</text>
</comment>
<evidence type="ECO:0000256" key="2">
    <source>
        <dbReference type="ARBA" id="ARBA00006966"/>
    </source>
</evidence>
<dbReference type="RefSeq" id="WP_338546453.1">
    <property type="nucleotide sequence ID" value="NZ_CP145723.1"/>
</dbReference>
<comment type="cofactor">
    <cofactor evidence="1">
        <name>pyridoxal 5'-phosphate</name>
        <dbReference type="ChEBI" id="CHEBI:597326"/>
    </cofactor>
</comment>
<accession>A0ABZ2FTX5</accession>
<dbReference type="GO" id="GO:0016829">
    <property type="term" value="F:lyase activity"/>
    <property type="evidence" value="ECO:0007669"/>
    <property type="project" value="UniProtKB-KW"/>
</dbReference>
<sequence length="332" mass="35598">MIDLRSDTVTQPTPAMRQAMLDAELGDDVYGEDPTVTRLEQRLAGDLGLEAGLFVPSGTMSNLLGLLAHCERGDEYLVGQQAHTYKYEGGGAAVLGSIQPQPIEMAADGSLDLDLVRSYIKADDFHFARTRLLALENTMHGKVLPLAYLAAARAFTREHGLALHLDGARLYNAAVKLGVPVREISQHFDSVSICLSKGLGAPVGSVLCGDAELIAKARRWRKVVGGGMRQAGMLAAAGLHALDHQVERLAEDHTHAAQLGTALAELGYQVEPVQTNMVYLAMGNEAPALQAFLAARGIRISPAPRLRLVTHLDVNAADIEAVIAAFAAYRHR</sequence>
<name>A0ABZ2FTX5_9PSED</name>
<dbReference type="EMBL" id="CP145723">
    <property type="protein sequence ID" value="WWM68140.1"/>
    <property type="molecule type" value="Genomic_DNA"/>
</dbReference>
<dbReference type="SUPFAM" id="SSF53383">
    <property type="entry name" value="PLP-dependent transferases"/>
    <property type="match status" value="1"/>
</dbReference>